<reference evidence="3" key="1">
    <citation type="submission" date="2015-09" db="EMBL/GenBank/DDBJ databases">
        <authorList>
            <person name="Shao Z."/>
            <person name="Wang L."/>
        </authorList>
    </citation>
    <scope>NUCLEOTIDE SEQUENCE [LARGE SCALE GENOMIC DNA]</scope>
    <source>
        <strain evidence="3">F13-1</strain>
    </source>
</reference>
<dbReference type="Pfam" id="PF00582">
    <property type="entry name" value="Usp"/>
    <property type="match status" value="2"/>
</dbReference>
<accession>A0A231N104</accession>
<proteinExistence type="inferred from homology"/>
<dbReference type="InterPro" id="IPR014729">
    <property type="entry name" value="Rossmann-like_a/b/a_fold"/>
</dbReference>
<dbReference type="KEGG" id="zdf:AN401_08530"/>
<protein>
    <submittedName>
        <fullName evidence="2">Universal stress protein UspA</fullName>
    </submittedName>
</protein>
<dbReference type="InterPro" id="IPR006015">
    <property type="entry name" value="Universal_stress_UspA"/>
</dbReference>
<dbReference type="PANTHER" id="PTHR46268:SF15">
    <property type="entry name" value="UNIVERSAL STRESS PROTEIN HP_0031"/>
    <property type="match status" value="1"/>
</dbReference>
<evidence type="ECO:0000313" key="2">
    <source>
        <dbReference type="EMBL" id="ATG73895.1"/>
    </source>
</evidence>
<keyword evidence="3" id="KW-1185">Reference proteome</keyword>
<comment type="similarity">
    <text evidence="1">Belongs to the universal stress protein A family.</text>
</comment>
<dbReference type="AlphaFoldDB" id="A0A231N104"/>
<dbReference type="Proteomes" id="UP000217763">
    <property type="component" value="Chromosome"/>
</dbReference>
<organism evidence="2 3">
    <name type="scientific">Zobellella denitrificans</name>
    <dbReference type="NCBI Taxonomy" id="347534"/>
    <lineage>
        <taxon>Bacteria</taxon>
        <taxon>Pseudomonadati</taxon>
        <taxon>Pseudomonadota</taxon>
        <taxon>Gammaproteobacteria</taxon>
        <taxon>Aeromonadales</taxon>
        <taxon>Aeromonadaceae</taxon>
        <taxon>Zobellella</taxon>
    </lineage>
</organism>
<gene>
    <name evidence="2" type="ORF">AN401_08530</name>
</gene>
<name>A0A231N104_9GAMM</name>
<sequence>MKTLLAAIDLDQDCKRVVKRAAELALELKASLHLVHVVDDALTLYEPLVEIPVRHRLKQAAETALDGFFDGLPGEIKPDSARHVLLGKPDRALARKAAELKADLIIVGKHHLDPMRDLFLGTTAERLLRHCDIPLLMVAGDPDEPYRQVLAATDFSRSSHHALQAGLKLAPKAQVRLVHVFDPPFMGFIRHDQLEVESLREHQRARIEHEVKTEMAHFLADDDQSRISTEIMAGETQVCLGNAVSKHQPQLLVLGTHGRQGISRLLIGSVAMSFLGMPPCDVLVAR</sequence>
<dbReference type="OrthoDB" id="9792500at2"/>
<dbReference type="RefSeq" id="WP_094039473.1">
    <property type="nucleotide sequence ID" value="NZ_CP012621.1"/>
</dbReference>
<dbReference type="EMBL" id="CP012621">
    <property type="protein sequence ID" value="ATG73895.1"/>
    <property type="molecule type" value="Genomic_DNA"/>
</dbReference>
<dbReference type="PRINTS" id="PR01438">
    <property type="entry name" value="UNVRSLSTRESS"/>
</dbReference>
<dbReference type="InterPro" id="IPR006016">
    <property type="entry name" value="UspA"/>
</dbReference>
<evidence type="ECO:0000256" key="1">
    <source>
        <dbReference type="ARBA" id="ARBA00008791"/>
    </source>
</evidence>
<dbReference type="Gene3D" id="3.40.50.620">
    <property type="entry name" value="HUPs"/>
    <property type="match status" value="2"/>
</dbReference>
<dbReference type="CDD" id="cd00293">
    <property type="entry name" value="USP-like"/>
    <property type="match status" value="2"/>
</dbReference>
<evidence type="ECO:0000313" key="3">
    <source>
        <dbReference type="Proteomes" id="UP000217763"/>
    </source>
</evidence>
<dbReference type="SUPFAM" id="SSF52402">
    <property type="entry name" value="Adenine nucleotide alpha hydrolases-like"/>
    <property type="match status" value="2"/>
</dbReference>
<dbReference type="PANTHER" id="PTHR46268">
    <property type="entry name" value="STRESS RESPONSE PROTEIN NHAX"/>
    <property type="match status" value="1"/>
</dbReference>